<name>A0A9W5K793_BACC8</name>
<evidence type="ECO:0000313" key="2">
    <source>
        <dbReference type="Proteomes" id="UP000006607"/>
    </source>
</evidence>
<dbReference type="Proteomes" id="UP000006607">
    <property type="component" value="Unassembled WGS sequence"/>
</dbReference>
<comment type="caution">
    <text evidence="1">The sequence shown here is derived from an EMBL/GenBank/DDBJ whole genome shotgun (WGS) entry which is preliminary data.</text>
</comment>
<proteinExistence type="predicted"/>
<gene>
    <name evidence="1" type="ORF">IIA_02389</name>
</gene>
<evidence type="ECO:0000313" key="1">
    <source>
        <dbReference type="EMBL" id="EJR22354.1"/>
    </source>
</evidence>
<organism evidence="1 2">
    <name type="scientific">Bacillus cereus (strain VD014)</name>
    <dbReference type="NCBI Taxonomy" id="1053223"/>
    <lineage>
        <taxon>Bacteria</taxon>
        <taxon>Bacillati</taxon>
        <taxon>Bacillota</taxon>
        <taxon>Bacilli</taxon>
        <taxon>Bacillales</taxon>
        <taxon>Bacillaceae</taxon>
        <taxon>Bacillus</taxon>
        <taxon>Bacillus cereus group</taxon>
    </lineage>
</organism>
<accession>A0A9W5K793</accession>
<dbReference type="RefSeq" id="WP_000422425.1">
    <property type="nucleotide sequence ID" value="NZ_JH792025.1"/>
</dbReference>
<sequence>MELNKLEKAMIVGIILRGLRNKRKIKQHAGLERLPDVIKLLDELQESTTLEDKEEAITSVINKLMDDLLENDKGRRKMYVTRIGDKEKLLKIIDALDELGKDYKVTKTTKHVSLPPVTYPKISWIVEELKVLKETQESK</sequence>
<dbReference type="AlphaFoldDB" id="A0A9W5K793"/>
<reference evidence="1" key="1">
    <citation type="submission" date="2012-04" db="EMBL/GenBank/DDBJ databases">
        <title>The Genome Sequence of Bacillus cereus VD014.</title>
        <authorList>
            <consortium name="The Broad Institute Genome Sequencing Platform"/>
            <consortium name="The Broad Institute Genome Sequencing Center for Infectious Disease"/>
            <person name="Feldgarden M."/>
            <person name="Van der Auwera G.A."/>
            <person name="Mahillon J."/>
            <person name="Duprez V."/>
            <person name="Timmery S."/>
            <person name="Mattelet C."/>
            <person name="Dierick K."/>
            <person name="Sun M."/>
            <person name="Yu Z."/>
            <person name="Zhu L."/>
            <person name="Hu X."/>
            <person name="Shank E.B."/>
            <person name="Swiecicka I."/>
            <person name="Hansen B.M."/>
            <person name="Andrup L."/>
            <person name="Young S.K."/>
            <person name="Zeng Q."/>
            <person name="Gargeya S."/>
            <person name="Fitzgerald M."/>
            <person name="Haas B."/>
            <person name="Abouelleil A."/>
            <person name="Alvarado L."/>
            <person name="Arachchi H.M."/>
            <person name="Berlin A."/>
            <person name="Chapman S.B."/>
            <person name="Goldberg J."/>
            <person name="Griggs A."/>
            <person name="Gujja S."/>
            <person name="Hansen M."/>
            <person name="Howarth C."/>
            <person name="Imamovic A."/>
            <person name="Larimer J."/>
            <person name="McCowen C."/>
            <person name="Montmayeur A."/>
            <person name="Murphy C."/>
            <person name="Neiman D."/>
            <person name="Pearson M."/>
            <person name="Priest M."/>
            <person name="Roberts A."/>
            <person name="Saif S."/>
            <person name="Shea T."/>
            <person name="Sisk P."/>
            <person name="Sykes S."/>
            <person name="Wortman J."/>
            <person name="Nusbaum C."/>
            <person name="Birren B."/>
        </authorList>
    </citation>
    <scope>NUCLEOTIDE SEQUENCE</scope>
    <source>
        <strain evidence="1">VD014</strain>
    </source>
</reference>
<protein>
    <submittedName>
        <fullName evidence="1">Uncharacterized protein</fullName>
    </submittedName>
</protein>
<dbReference type="EMBL" id="AHER01000030">
    <property type="protein sequence ID" value="EJR22354.1"/>
    <property type="molecule type" value="Genomic_DNA"/>
</dbReference>